<dbReference type="InterPro" id="IPR034660">
    <property type="entry name" value="DinB/YfiT-like"/>
</dbReference>
<dbReference type="RefSeq" id="WP_055658580.1">
    <property type="nucleotide sequence ID" value="NZ_CXST01000002.1"/>
</dbReference>
<reference evidence="5" key="1">
    <citation type="submission" date="2015-07" db="EMBL/GenBank/DDBJ databases">
        <authorList>
            <person name="Rodrigo-Torres Lidia"/>
            <person name="Arahal R.David."/>
        </authorList>
    </citation>
    <scope>NUCLEOTIDE SEQUENCE [LARGE SCALE GENOMIC DNA]</scope>
    <source>
        <strain evidence="5">CECT 4801</strain>
    </source>
</reference>
<proteinExistence type="inferred from homology"/>
<evidence type="ECO:0000256" key="2">
    <source>
        <dbReference type="ARBA" id="ARBA00022723"/>
    </source>
</evidence>
<organism evidence="4 5">
    <name type="scientific">Roseibium aggregatum</name>
    <dbReference type="NCBI Taxonomy" id="187304"/>
    <lineage>
        <taxon>Bacteria</taxon>
        <taxon>Pseudomonadati</taxon>
        <taxon>Pseudomonadota</taxon>
        <taxon>Alphaproteobacteria</taxon>
        <taxon>Hyphomicrobiales</taxon>
        <taxon>Stappiaceae</taxon>
        <taxon>Roseibium</taxon>
    </lineage>
</organism>
<protein>
    <submittedName>
        <fullName evidence="4">DinB family protein</fullName>
    </submittedName>
</protein>
<feature type="binding site" evidence="3">
    <location>
        <position position="51"/>
    </location>
    <ligand>
        <name>a divalent metal cation</name>
        <dbReference type="ChEBI" id="CHEBI:60240"/>
    </ligand>
</feature>
<dbReference type="InterPro" id="IPR007837">
    <property type="entry name" value="DinB"/>
</dbReference>
<dbReference type="STRING" id="187304.B0E33_03515"/>
<comment type="similarity">
    <text evidence="1">Belongs to the DinB family.</text>
</comment>
<evidence type="ECO:0000313" key="4">
    <source>
        <dbReference type="EMBL" id="CTQ45514.1"/>
    </source>
</evidence>
<dbReference type="SUPFAM" id="SSF109854">
    <property type="entry name" value="DinB/YfiT-like putative metalloenzymes"/>
    <property type="match status" value="1"/>
</dbReference>
<name>A0A0M6Y739_9HYPH</name>
<dbReference type="EMBL" id="CXST01000002">
    <property type="protein sequence ID" value="CTQ45514.1"/>
    <property type="molecule type" value="Genomic_DNA"/>
</dbReference>
<dbReference type="PANTHER" id="PTHR37302:SF3">
    <property type="entry name" value="DAMAGE-INDUCIBLE PROTEIN DINB"/>
    <property type="match status" value="1"/>
</dbReference>
<feature type="binding site" evidence="3">
    <location>
        <position position="139"/>
    </location>
    <ligand>
        <name>a divalent metal cation</name>
        <dbReference type="ChEBI" id="CHEBI:60240"/>
    </ligand>
</feature>
<dbReference type="Proteomes" id="UP000048926">
    <property type="component" value="Unassembled WGS sequence"/>
</dbReference>
<keyword evidence="2 3" id="KW-0479">Metal-binding</keyword>
<feature type="binding site" evidence="3">
    <location>
        <position position="135"/>
    </location>
    <ligand>
        <name>a divalent metal cation</name>
        <dbReference type="ChEBI" id="CHEBI:60240"/>
    </ligand>
</feature>
<evidence type="ECO:0000313" key="5">
    <source>
        <dbReference type="Proteomes" id="UP000048926"/>
    </source>
</evidence>
<accession>A0A0M6Y739</accession>
<dbReference type="Gene3D" id="1.20.120.450">
    <property type="entry name" value="dinb family like domain"/>
    <property type="match status" value="1"/>
</dbReference>
<dbReference type="OrthoDB" id="9807509at2"/>
<sequence length="177" mass="20289">MNTVLDHLRLMARNNAYANERLYDACCRLSQAEFEAERTGFFPSIRETLNHNWEVDRYYLDALKEEGQGLSVFDTQHLASAAELKPAQKSADEDLIAFCDRMVEGDLDRNVAQDRGKSGVFHETIANTLLHLFQHQIHHRGQVHAMLAGTSVAPPQLDEFFLEFDRHPSAQRFWETG</sequence>
<dbReference type="AlphaFoldDB" id="A0A0M6Y739"/>
<dbReference type="GO" id="GO:0046872">
    <property type="term" value="F:metal ion binding"/>
    <property type="evidence" value="ECO:0007669"/>
    <property type="project" value="UniProtKB-KW"/>
</dbReference>
<evidence type="ECO:0000256" key="1">
    <source>
        <dbReference type="ARBA" id="ARBA00008635"/>
    </source>
</evidence>
<gene>
    <name evidence="4" type="ORF">LAL4801_03966</name>
</gene>
<dbReference type="PANTHER" id="PTHR37302">
    <property type="entry name" value="SLR1116 PROTEIN"/>
    <property type="match status" value="1"/>
</dbReference>
<evidence type="ECO:0000256" key="3">
    <source>
        <dbReference type="PIRSR" id="PIRSR607837-1"/>
    </source>
</evidence>
<keyword evidence="5" id="KW-1185">Reference proteome</keyword>
<dbReference type="Pfam" id="PF05163">
    <property type="entry name" value="DinB"/>
    <property type="match status" value="1"/>
</dbReference>